<sequence length="382" mass="43185">MSKYKRSLVIVLTCLIGLLIFLVSQKSFLSNAPKDFSLSSKADLYIVKRHSISGFKLTKQRAEQIVETKLPVIKGQVNTAVPARTIANRYLLFSEEGPPLGIEGKVISIDFLEGKLRQFKTKDYAYSSSGASKSYYFSSKASSEGTFLAVFDKDLKQKDHFIFKDSLFINNFSISGQSLYFTSVKAVKGGYQPFLVNVTISPEGKLTLKSQEPLLNDPDYNYSFGGSLLKQNDFYAVVNGVRHKTSKEKFPAKELFHYHLSSKKKELIPLSDIAPFTIFDLDKDYLAIEHESNDLGKLGFSLFNTKDKSSFFVDLGQLGIPFKNHRIKDIRRYDDKSILILVGNTLLHYDILNRELQSSTQLSHKENEALYIWVPAKSSKIS</sequence>
<proteinExistence type="predicted"/>
<reference evidence="1 2" key="1">
    <citation type="journal article" date="2014" name="Int. J. Syst. Evol. Microbiol.">
        <title>Phylogenomics and the dynamic genome evolution of the genus Streptococcus.</title>
        <authorList>
            <consortium name="The Broad Institute Genome Sequencing Platform"/>
            <person name="Richards V.P."/>
            <person name="Palmer S.R."/>
            <person name="Pavinski Bitar P.D."/>
            <person name="Qin X."/>
            <person name="Weinstock G.M."/>
            <person name="Highlander S.K."/>
            <person name="Town C.D."/>
            <person name="Burne R.A."/>
            <person name="Stanhope M.J."/>
        </authorList>
    </citation>
    <scope>NUCLEOTIDE SEQUENCE [LARGE SCALE GENOMIC DNA]</scope>
    <source>
        <strain evidence="1 2">707-05</strain>
    </source>
</reference>
<dbReference type="AlphaFoldDB" id="G5K1L9"/>
<accession>G5K1L9</accession>
<gene>
    <name evidence="1" type="ORF">STRIC_2278</name>
</gene>
<organism evidence="1 2">
    <name type="scientific">Streptococcus ictaluri 707-05</name>
    <dbReference type="NCBI Taxonomy" id="764299"/>
    <lineage>
        <taxon>Bacteria</taxon>
        <taxon>Bacillati</taxon>
        <taxon>Bacillota</taxon>
        <taxon>Bacilli</taxon>
        <taxon>Lactobacillales</taxon>
        <taxon>Streptococcaceae</taxon>
        <taxon>Streptococcus</taxon>
    </lineage>
</organism>
<dbReference type="EMBL" id="AEUX02000005">
    <property type="protein sequence ID" value="EHI70118.1"/>
    <property type="molecule type" value="Genomic_DNA"/>
</dbReference>
<name>G5K1L9_9STRE</name>
<evidence type="ECO:0000313" key="2">
    <source>
        <dbReference type="Proteomes" id="UP000003330"/>
    </source>
</evidence>
<comment type="caution">
    <text evidence="1">The sequence shown here is derived from an EMBL/GenBank/DDBJ whole genome shotgun (WGS) entry which is preliminary data.</text>
</comment>
<keyword evidence="2" id="KW-1185">Reference proteome</keyword>
<dbReference type="Proteomes" id="UP000003330">
    <property type="component" value="Unassembled WGS sequence"/>
</dbReference>
<evidence type="ECO:0000313" key="1">
    <source>
        <dbReference type="EMBL" id="EHI70118.1"/>
    </source>
</evidence>
<protein>
    <submittedName>
        <fullName evidence="1">Uncharacterized protein</fullName>
    </submittedName>
</protein>